<dbReference type="Proteomes" id="UP000709336">
    <property type="component" value="Unassembled WGS sequence"/>
</dbReference>
<name>A0ABX1R1R2_9ALTE</name>
<keyword evidence="3" id="KW-1185">Reference proteome</keyword>
<dbReference type="Pfam" id="PF05050">
    <property type="entry name" value="Methyltransf_21"/>
    <property type="match status" value="1"/>
</dbReference>
<accession>A0ABX1R1R2</accession>
<gene>
    <name evidence="2" type="ORF">HCJ96_10220</name>
</gene>
<comment type="caution">
    <text evidence="2">The sequence shown here is derived from an EMBL/GenBank/DDBJ whole genome shotgun (WGS) entry which is preliminary data.</text>
</comment>
<sequence length="117" mass="13026">MSIGYSSKAAAAGSESVEQVTLDSFCQFDVLLPTYLNIDVEGSDLEELIRATVVLLGCRPTIAVSIYHLPEQVYSIPQWLTETLPDYSIFIPHHRDSIYETICYAIPNENIKQGSTI</sequence>
<dbReference type="Gene3D" id="3.40.50.150">
    <property type="entry name" value="Vaccinia Virus protein VP39"/>
    <property type="match status" value="1"/>
</dbReference>
<dbReference type="SUPFAM" id="SSF53335">
    <property type="entry name" value="S-adenosyl-L-methionine-dependent methyltransferases"/>
    <property type="match status" value="1"/>
</dbReference>
<proteinExistence type="predicted"/>
<feature type="domain" description="Methyltransferase FkbM" evidence="1">
    <location>
        <begin position="12"/>
        <end position="81"/>
    </location>
</feature>
<keyword evidence="2" id="KW-0489">Methyltransferase</keyword>
<dbReference type="InterPro" id="IPR006342">
    <property type="entry name" value="FkbM_mtfrase"/>
</dbReference>
<dbReference type="RefSeq" id="WP_169210954.1">
    <property type="nucleotide sequence ID" value="NZ_JAATNW010000005.1"/>
</dbReference>
<reference evidence="2 3" key="1">
    <citation type="submission" date="2020-03" db="EMBL/GenBank/DDBJ databases">
        <title>Alteromonas ponticola sp. nov., isolated from seawater.</title>
        <authorList>
            <person name="Yoon J.-H."/>
            <person name="Kim Y.-O."/>
        </authorList>
    </citation>
    <scope>NUCLEOTIDE SEQUENCE [LARGE SCALE GENOMIC DNA]</scope>
    <source>
        <strain evidence="2 3">MYP5</strain>
    </source>
</reference>
<evidence type="ECO:0000313" key="3">
    <source>
        <dbReference type="Proteomes" id="UP000709336"/>
    </source>
</evidence>
<dbReference type="GO" id="GO:0008168">
    <property type="term" value="F:methyltransferase activity"/>
    <property type="evidence" value="ECO:0007669"/>
    <property type="project" value="UniProtKB-KW"/>
</dbReference>
<dbReference type="EMBL" id="JAATNW010000005">
    <property type="protein sequence ID" value="NMH60395.1"/>
    <property type="molecule type" value="Genomic_DNA"/>
</dbReference>
<evidence type="ECO:0000259" key="1">
    <source>
        <dbReference type="Pfam" id="PF05050"/>
    </source>
</evidence>
<keyword evidence="2" id="KW-0808">Transferase</keyword>
<dbReference type="InterPro" id="IPR029063">
    <property type="entry name" value="SAM-dependent_MTases_sf"/>
</dbReference>
<protein>
    <submittedName>
        <fullName evidence="2">FkbM family methyltransferase</fullName>
    </submittedName>
</protein>
<dbReference type="GO" id="GO:0032259">
    <property type="term" value="P:methylation"/>
    <property type="evidence" value="ECO:0007669"/>
    <property type="project" value="UniProtKB-KW"/>
</dbReference>
<organism evidence="2 3">
    <name type="scientific">Alteromonas ponticola</name>
    <dbReference type="NCBI Taxonomy" id="2720613"/>
    <lineage>
        <taxon>Bacteria</taxon>
        <taxon>Pseudomonadati</taxon>
        <taxon>Pseudomonadota</taxon>
        <taxon>Gammaproteobacteria</taxon>
        <taxon>Alteromonadales</taxon>
        <taxon>Alteromonadaceae</taxon>
        <taxon>Alteromonas/Salinimonas group</taxon>
        <taxon>Alteromonas</taxon>
    </lineage>
</organism>
<evidence type="ECO:0000313" key="2">
    <source>
        <dbReference type="EMBL" id="NMH60395.1"/>
    </source>
</evidence>